<keyword evidence="7" id="KW-1185">Reference proteome</keyword>
<accession>A0A511ZDW8</accession>
<dbReference type="GO" id="GO:0005886">
    <property type="term" value="C:plasma membrane"/>
    <property type="evidence" value="ECO:0007669"/>
    <property type="project" value="UniProtKB-SubCell"/>
</dbReference>
<proteinExistence type="inferred from homology"/>
<comment type="similarity">
    <text evidence="5">Belongs to the UPF0344 family.</text>
</comment>
<feature type="transmembrane region" description="Helical" evidence="5">
    <location>
        <begin position="101"/>
        <end position="119"/>
    </location>
</feature>
<reference evidence="6 7" key="1">
    <citation type="submission" date="2019-07" db="EMBL/GenBank/DDBJ databases">
        <title>Whole genome shotgun sequence of Oceanobacillus sojae NBRC 105379.</title>
        <authorList>
            <person name="Hosoyama A."/>
            <person name="Uohara A."/>
            <person name="Ohji S."/>
            <person name="Ichikawa N."/>
        </authorList>
    </citation>
    <scope>NUCLEOTIDE SEQUENCE [LARGE SCALE GENOMIC DNA]</scope>
    <source>
        <strain evidence="6 7">NBRC 105379</strain>
    </source>
</reference>
<evidence type="ECO:0000313" key="6">
    <source>
        <dbReference type="EMBL" id="GEN85644.1"/>
    </source>
</evidence>
<protein>
    <recommendedName>
        <fullName evidence="5">UPF0344 protein OSO01_03830</fullName>
    </recommendedName>
</protein>
<keyword evidence="4 5" id="KW-0472">Membrane</keyword>
<dbReference type="EMBL" id="BJYM01000002">
    <property type="protein sequence ID" value="GEN85644.1"/>
    <property type="molecule type" value="Genomic_DNA"/>
</dbReference>
<organism evidence="6 7">
    <name type="scientific">Oceanobacillus sojae</name>
    <dbReference type="NCBI Taxonomy" id="582851"/>
    <lineage>
        <taxon>Bacteria</taxon>
        <taxon>Bacillati</taxon>
        <taxon>Bacillota</taxon>
        <taxon>Bacilli</taxon>
        <taxon>Bacillales</taxon>
        <taxon>Bacillaceae</taxon>
        <taxon>Oceanobacillus</taxon>
    </lineage>
</organism>
<dbReference type="AlphaFoldDB" id="A0A511ZDW8"/>
<keyword evidence="3 5" id="KW-1133">Transmembrane helix</keyword>
<feature type="transmembrane region" description="Helical" evidence="5">
    <location>
        <begin position="38"/>
        <end position="59"/>
    </location>
</feature>
<comment type="subcellular location">
    <subcellularLocation>
        <location evidence="5">Cell membrane</location>
        <topology evidence="5">Multi-pass membrane protein</topology>
    </subcellularLocation>
</comment>
<dbReference type="HAMAP" id="MF_01536">
    <property type="entry name" value="UPF0344"/>
    <property type="match status" value="1"/>
</dbReference>
<dbReference type="InterPro" id="IPR010899">
    <property type="entry name" value="UPF0344"/>
</dbReference>
<keyword evidence="2 5" id="KW-0812">Transmembrane</keyword>
<dbReference type="STRING" id="582851.GCA_900162665_02611"/>
<name>A0A511ZDW8_9BACI</name>
<comment type="caution">
    <text evidence="6">The sequence shown here is derived from an EMBL/GenBank/DDBJ whole genome shotgun (WGS) entry which is preliminary data.</text>
</comment>
<gene>
    <name evidence="6" type="primary">yisL_1</name>
    <name evidence="6" type="ORF">OSO01_03830</name>
</gene>
<evidence type="ECO:0000313" key="7">
    <source>
        <dbReference type="Proteomes" id="UP000321558"/>
    </source>
</evidence>
<evidence type="ECO:0000256" key="4">
    <source>
        <dbReference type="ARBA" id="ARBA00023136"/>
    </source>
</evidence>
<dbReference type="OrthoDB" id="2365314at2"/>
<evidence type="ECO:0000256" key="2">
    <source>
        <dbReference type="ARBA" id="ARBA00022692"/>
    </source>
</evidence>
<dbReference type="NCBIfam" id="NF010196">
    <property type="entry name" value="PRK13673.1-3"/>
    <property type="match status" value="1"/>
</dbReference>
<dbReference type="Proteomes" id="UP000321558">
    <property type="component" value="Unassembled WGS sequence"/>
</dbReference>
<evidence type="ECO:0000256" key="1">
    <source>
        <dbReference type="ARBA" id="ARBA00022475"/>
    </source>
</evidence>
<dbReference type="Pfam" id="PF07457">
    <property type="entry name" value="DUF1516"/>
    <property type="match status" value="1"/>
</dbReference>
<evidence type="ECO:0000256" key="5">
    <source>
        <dbReference type="HAMAP-Rule" id="MF_01536"/>
    </source>
</evidence>
<feature type="transmembrane region" description="Helical" evidence="5">
    <location>
        <begin position="6"/>
        <end position="26"/>
    </location>
</feature>
<dbReference type="RefSeq" id="WP_147208088.1">
    <property type="nucleotide sequence ID" value="NZ_BJYM01000002.1"/>
</dbReference>
<feature type="transmembrane region" description="Helical" evidence="5">
    <location>
        <begin position="71"/>
        <end position="89"/>
    </location>
</feature>
<sequence>MGGTHLHITAWVLGLILFIIALVLYKKSSNKPATIVHMILRLVYLFIIITGGLLTWDYIQGYSMPILGEVIVKALAGLWIVVMMEMILVSAKKGKSATGKWIQFLIALIIVIILGFFRLPMGFYF</sequence>
<evidence type="ECO:0000256" key="3">
    <source>
        <dbReference type="ARBA" id="ARBA00022989"/>
    </source>
</evidence>
<keyword evidence="1 5" id="KW-1003">Cell membrane</keyword>